<evidence type="ECO:0000313" key="3">
    <source>
        <dbReference type="Proteomes" id="UP000823775"/>
    </source>
</evidence>
<keyword evidence="3" id="KW-1185">Reference proteome</keyword>
<organism evidence="2 3">
    <name type="scientific">Datura stramonium</name>
    <name type="common">Jimsonweed</name>
    <name type="synonym">Common thornapple</name>
    <dbReference type="NCBI Taxonomy" id="4076"/>
    <lineage>
        <taxon>Eukaryota</taxon>
        <taxon>Viridiplantae</taxon>
        <taxon>Streptophyta</taxon>
        <taxon>Embryophyta</taxon>
        <taxon>Tracheophyta</taxon>
        <taxon>Spermatophyta</taxon>
        <taxon>Magnoliopsida</taxon>
        <taxon>eudicotyledons</taxon>
        <taxon>Gunneridae</taxon>
        <taxon>Pentapetalae</taxon>
        <taxon>asterids</taxon>
        <taxon>lamiids</taxon>
        <taxon>Solanales</taxon>
        <taxon>Solanaceae</taxon>
        <taxon>Solanoideae</taxon>
        <taxon>Datureae</taxon>
        <taxon>Datura</taxon>
    </lineage>
</organism>
<feature type="region of interest" description="Disordered" evidence="1">
    <location>
        <begin position="39"/>
        <end position="65"/>
    </location>
</feature>
<evidence type="ECO:0000256" key="1">
    <source>
        <dbReference type="SAM" id="MobiDB-lite"/>
    </source>
</evidence>
<proteinExistence type="predicted"/>
<feature type="compositionally biased region" description="Basic and acidic residues" evidence="1">
    <location>
        <begin position="52"/>
        <end position="65"/>
    </location>
</feature>
<feature type="non-terminal residue" evidence="2">
    <location>
        <position position="65"/>
    </location>
</feature>
<name>A0ABS8VST4_DATST</name>
<accession>A0ABS8VST4</accession>
<comment type="caution">
    <text evidence="2">The sequence shown here is derived from an EMBL/GenBank/DDBJ whole genome shotgun (WGS) entry which is preliminary data.</text>
</comment>
<protein>
    <submittedName>
        <fullName evidence="2">Uncharacterized protein</fullName>
    </submittedName>
</protein>
<evidence type="ECO:0000313" key="2">
    <source>
        <dbReference type="EMBL" id="MCE0482137.1"/>
    </source>
</evidence>
<gene>
    <name evidence="2" type="ORF">HAX54_040575</name>
</gene>
<dbReference type="Proteomes" id="UP000823775">
    <property type="component" value="Unassembled WGS sequence"/>
</dbReference>
<sequence length="65" mass="7361">MVIGSPVLITSCRPKIHGTNLKTYSIDRCENKQPIQYAHRFHRDDDTEVEETGDKESAAEKSGEQ</sequence>
<dbReference type="EMBL" id="JACEIK010005745">
    <property type="protein sequence ID" value="MCE0482137.1"/>
    <property type="molecule type" value="Genomic_DNA"/>
</dbReference>
<reference evidence="2 3" key="1">
    <citation type="journal article" date="2021" name="BMC Genomics">
        <title>Datura genome reveals duplications of psychoactive alkaloid biosynthetic genes and high mutation rate following tissue culture.</title>
        <authorList>
            <person name="Rajewski A."/>
            <person name="Carter-House D."/>
            <person name="Stajich J."/>
            <person name="Litt A."/>
        </authorList>
    </citation>
    <scope>NUCLEOTIDE SEQUENCE [LARGE SCALE GENOMIC DNA]</scope>
    <source>
        <strain evidence="2">AR-01</strain>
    </source>
</reference>